<evidence type="ECO:0000256" key="1">
    <source>
        <dbReference type="ARBA" id="ARBA00004123"/>
    </source>
</evidence>
<evidence type="ECO:0000256" key="2">
    <source>
        <dbReference type="ARBA" id="ARBA00007459"/>
    </source>
</evidence>
<evidence type="ECO:0000313" key="8">
    <source>
        <dbReference type="Proteomes" id="UP000288805"/>
    </source>
</evidence>
<dbReference type="Proteomes" id="UP000288805">
    <property type="component" value="Unassembled WGS sequence"/>
</dbReference>
<dbReference type="PANTHER" id="PTHR36884">
    <property type="entry name" value="FIP1[III]-LIKE PROTEIN"/>
    <property type="match status" value="1"/>
</dbReference>
<protein>
    <submittedName>
        <fullName evidence="7">FIP1[V]-like protein</fullName>
    </submittedName>
</protein>
<proteinExistence type="inferred from homology"/>
<reference evidence="7 8" key="1">
    <citation type="journal article" date="2018" name="PLoS Genet.">
        <title>Population sequencing reveals clonal diversity and ancestral inbreeding in the grapevine cultivar Chardonnay.</title>
        <authorList>
            <person name="Roach M.J."/>
            <person name="Johnson D.L."/>
            <person name="Bohlmann J."/>
            <person name="van Vuuren H.J."/>
            <person name="Jones S.J."/>
            <person name="Pretorius I.S."/>
            <person name="Schmidt S.A."/>
            <person name="Borneman A.R."/>
        </authorList>
    </citation>
    <scope>NUCLEOTIDE SEQUENCE [LARGE SCALE GENOMIC DNA]</scope>
    <source>
        <strain evidence="8">cv. Chardonnay</strain>
        <tissue evidence="7">Leaf</tissue>
    </source>
</reference>
<evidence type="ECO:0000256" key="4">
    <source>
        <dbReference type="ARBA" id="ARBA00023242"/>
    </source>
</evidence>
<feature type="region of interest" description="Disordered" evidence="5">
    <location>
        <begin position="136"/>
        <end position="197"/>
    </location>
</feature>
<evidence type="ECO:0000313" key="7">
    <source>
        <dbReference type="EMBL" id="RVW96190.1"/>
    </source>
</evidence>
<accession>A0A438IHG8</accession>
<dbReference type="InterPro" id="IPR007854">
    <property type="entry name" value="Fip1_dom"/>
</dbReference>
<evidence type="ECO:0000256" key="3">
    <source>
        <dbReference type="ARBA" id="ARBA00022664"/>
    </source>
</evidence>
<dbReference type="EMBL" id="QGNW01000109">
    <property type="protein sequence ID" value="RVW96190.1"/>
    <property type="molecule type" value="Genomic_DNA"/>
</dbReference>
<feature type="region of interest" description="Disordered" evidence="5">
    <location>
        <begin position="247"/>
        <end position="284"/>
    </location>
</feature>
<dbReference type="PANTHER" id="PTHR36884:SF1">
    <property type="entry name" value="FIP1[V]-LIKE PROTEIN"/>
    <property type="match status" value="1"/>
</dbReference>
<dbReference type="GO" id="GO:0006397">
    <property type="term" value="P:mRNA processing"/>
    <property type="evidence" value="ECO:0007669"/>
    <property type="project" value="UniProtKB-KW"/>
</dbReference>
<comment type="similarity">
    <text evidence="2">Belongs to the FIP1 family.</text>
</comment>
<sequence>MMASSLVEDVTLYGADSKNGFVTIFDVDIDSFEEKPWRHPGVDISDFFNFGFNEESWKQYCKQLEQLRLEATMQTKIRVYESGRTEQEYDPDLPPELAAAVGIHDVSAENGNLGRADVGPSDLAKASARVRPPIPTGRAIQVEGGCGERLPSVDTRPPRVRDSDAIIEITLQGSLDDDSPTGNGAPEPPDNDLPREDLRVGNEVEDDAAQEDTEYFDSFSTTYSGRNRELVGRSAPFMNSLRDDMPGGDGILPFPPEAPVQYRPGSRGQDPVHPGGNFGTPHEDRYEIHLDRCYI</sequence>
<keyword evidence="4" id="KW-0539">Nucleus</keyword>
<evidence type="ECO:0000259" key="6">
    <source>
        <dbReference type="Pfam" id="PF05182"/>
    </source>
</evidence>
<feature type="domain" description="Pre-mRNA polyadenylation factor Fip1" evidence="6">
    <location>
        <begin position="26"/>
        <end position="68"/>
    </location>
</feature>
<dbReference type="AlphaFoldDB" id="A0A438IHG8"/>
<dbReference type="InterPro" id="IPR044976">
    <property type="entry name" value="FIPS5/FIPS3-like"/>
</dbReference>
<organism evidence="7 8">
    <name type="scientific">Vitis vinifera</name>
    <name type="common">Grape</name>
    <dbReference type="NCBI Taxonomy" id="29760"/>
    <lineage>
        <taxon>Eukaryota</taxon>
        <taxon>Viridiplantae</taxon>
        <taxon>Streptophyta</taxon>
        <taxon>Embryophyta</taxon>
        <taxon>Tracheophyta</taxon>
        <taxon>Spermatophyta</taxon>
        <taxon>Magnoliopsida</taxon>
        <taxon>eudicotyledons</taxon>
        <taxon>Gunneridae</taxon>
        <taxon>Pentapetalae</taxon>
        <taxon>rosids</taxon>
        <taxon>Vitales</taxon>
        <taxon>Vitaceae</taxon>
        <taxon>Viteae</taxon>
        <taxon>Vitis</taxon>
    </lineage>
</organism>
<gene>
    <name evidence="7" type="primary">FIPS5_0</name>
    <name evidence="7" type="ORF">CK203_037797</name>
</gene>
<evidence type="ECO:0000256" key="5">
    <source>
        <dbReference type="SAM" id="MobiDB-lite"/>
    </source>
</evidence>
<keyword evidence="3" id="KW-0507">mRNA processing</keyword>
<dbReference type="Pfam" id="PF05182">
    <property type="entry name" value="Fip1"/>
    <property type="match status" value="1"/>
</dbReference>
<name>A0A438IHG8_VITVI</name>
<dbReference type="OrthoDB" id="1917198at2759"/>
<comment type="subcellular location">
    <subcellularLocation>
        <location evidence="1">Nucleus</location>
    </subcellularLocation>
</comment>
<dbReference type="GO" id="GO:0005634">
    <property type="term" value="C:nucleus"/>
    <property type="evidence" value="ECO:0007669"/>
    <property type="project" value="UniProtKB-SubCell"/>
</dbReference>
<comment type="caution">
    <text evidence="7">The sequence shown here is derived from an EMBL/GenBank/DDBJ whole genome shotgun (WGS) entry which is preliminary data.</text>
</comment>